<organism evidence="1 2">
    <name type="scientific">Ancylobacter polymorphus</name>
    <dbReference type="NCBI Taxonomy" id="223390"/>
    <lineage>
        <taxon>Bacteria</taxon>
        <taxon>Pseudomonadati</taxon>
        <taxon>Pseudomonadota</taxon>
        <taxon>Alphaproteobacteria</taxon>
        <taxon>Hyphomicrobiales</taxon>
        <taxon>Xanthobacteraceae</taxon>
        <taxon>Ancylobacter</taxon>
    </lineage>
</organism>
<name>A0ABU0B856_9HYPH</name>
<dbReference type="EMBL" id="JAUSUI010000001">
    <property type="protein sequence ID" value="MDQ0301585.1"/>
    <property type="molecule type" value="Genomic_DNA"/>
</dbReference>
<evidence type="ECO:0000313" key="1">
    <source>
        <dbReference type="EMBL" id="MDQ0301585.1"/>
    </source>
</evidence>
<gene>
    <name evidence="1" type="ORF">J2S75_000596</name>
</gene>
<comment type="caution">
    <text evidence="1">The sequence shown here is derived from an EMBL/GenBank/DDBJ whole genome shotgun (WGS) entry which is preliminary data.</text>
</comment>
<dbReference type="RefSeq" id="WP_307018050.1">
    <property type="nucleotide sequence ID" value="NZ_JAUSUI010000001.1"/>
</dbReference>
<keyword evidence="2" id="KW-1185">Reference proteome</keyword>
<evidence type="ECO:0008006" key="3">
    <source>
        <dbReference type="Google" id="ProtNLM"/>
    </source>
</evidence>
<evidence type="ECO:0000313" key="2">
    <source>
        <dbReference type="Proteomes" id="UP001224682"/>
    </source>
</evidence>
<sequence length="276" mass="30327">MHRSGTSALTRTVNLLGAATPQTLMGATSNNLRGHWESKPIVDLNDEILAACGHRWYSRQRIAVCPSEVVRARGMWSRLRDTLESEFGGASTVVLKDPRISRLVPLYREVLDELGYATEAVLTLRNPLEVAQSLARRDQMEPRRAIGVWMRYTLDAERGTRGLPRALVVYEELLADWRAVTRRMKQHLGSPWPEVTEEAAAAIDAFLTPELRHHTIELPGAGFGRAAIAGLLYRDMAQALTERPAATSGLVASTLAELSLRTGSASSGLVAHNAAR</sequence>
<reference evidence="1 2" key="1">
    <citation type="submission" date="2023-07" db="EMBL/GenBank/DDBJ databases">
        <title>Genomic Encyclopedia of Type Strains, Phase IV (KMG-IV): sequencing the most valuable type-strain genomes for metagenomic binning, comparative biology and taxonomic classification.</title>
        <authorList>
            <person name="Goeker M."/>
        </authorList>
    </citation>
    <scope>NUCLEOTIDE SEQUENCE [LARGE SCALE GENOMIC DNA]</scope>
    <source>
        <strain evidence="1 2">DSM 2457</strain>
    </source>
</reference>
<dbReference type="Proteomes" id="UP001224682">
    <property type="component" value="Unassembled WGS sequence"/>
</dbReference>
<dbReference type="InterPro" id="IPR027417">
    <property type="entry name" value="P-loop_NTPase"/>
</dbReference>
<dbReference type="SUPFAM" id="SSF52540">
    <property type="entry name" value="P-loop containing nucleoside triphosphate hydrolases"/>
    <property type="match status" value="1"/>
</dbReference>
<protein>
    <recommendedName>
        <fullName evidence="3">Sulfotransferase family protein</fullName>
    </recommendedName>
</protein>
<dbReference type="Gene3D" id="3.40.50.300">
    <property type="entry name" value="P-loop containing nucleotide triphosphate hydrolases"/>
    <property type="match status" value="1"/>
</dbReference>
<accession>A0ABU0B856</accession>
<proteinExistence type="predicted"/>